<keyword evidence="4" id="KW-1185">Reference proteome</keyword>
<keyword evidence="2" id="KW-1133">Transmembrane helix</keyword>
<keyword evidence="2" id="KW-0812">Transmembrane</keyword>
<proteinExistence type="predicted"/>
<accession>A0A517XMH7</accession>
<organism evidence="3 4">
    <name type="scientific">Urbifossiella limnaea</name>
    <dbReference type="NCBI Taxonomy" id="2528023"/>
    <lineage>
        <taxon>Bacteria</taxon>
        <taxon>Pseudomonadati</taxon>
        <taxon>Planctomycetota</taxon>
        <taxon>Planctomycetia</taxon>
        <taxon>Gemmatales</taxon>
        <taxon>Gemmataceae</taxon>
        <taxon>Urbifossiella</taxon>
    </lineage>
</organism>
<evidence type="ECO:0000313" key="4">
    <source>
        <dbReference type="Proteomes" id="UP000319576"/>
    </source>
</evidence>
<dbReference type="Proteomes" id="UP000319576">
    <property type="component" value="Chromosome"/>
</dbReference>
<sequence>MVRGTVVYLYAFDVGSEVVTAAAGGGSTDGEVRRKPVSPRDIPAARPQKVELPPTAAVVAGVPAETGVRAYEVGVVTVTVRLSGVAGELAGWRRFHRPTTADGRPLAETARDLCRQACDRLGAALRDPAGVGDPEAYTAFCLSDLGGDPDAARWLGANRRAVAGLLNDADPDRLSDDQVAESFRHQRSFAAGDAVVPDWDAALVVDLTGEFDDVLLVLELANLQLEELRTLDAALDRHLDRAYDHLGRRPGLWPGRWAAVLRELRRLRVDASKLADAVTNVTKFVGDWYLARVYLAARERFHLDDWRASVDQRVAQLDRVYELIRGEVAEQRMFVLELLVAALIALEILLALVLRG</sequence>
<evidence type="ECO:0008006" key="5">
    <source>
        <dbReference type="Google" id="ProtNLM"/>
    </source>
</evidence>
<evidence type="ECO:0000256" key="2">
    <source>
        <dbReference type="SAM" id="Phobius"/>
    </source>
</evidence>
<keyword evidence="2" id="KW-0472">Membrane</keyword>
<evidence type="ECO:0000256" key="1">
    <source>
        <dbReference type="SAM" id="MobiDB-lite"/>
    </source>
</evidence>
<protein>
    <recommendedName>
        <fullName evidence="5">DUF155 domain-containing protein</fullName>
    </recommendedName>
</protein>
<feature type="region of interest" description="Disordered" evidence="1">
    <location>
        <begin position="23"/>
        <end position="42"/>
    </location>
</feature>
<reference evidence="3 4" key="1">
    <citation type="submission" date="2019-02" db="EMBL/GenBank/DDBJ databases">
        <title>Deep-cultivation of Planctomycetes and their phenomic and genomic characterization uncovers novel biology.</title>
        <authorList>
            <person name="Wiegand S."/>
            <person name="Jogler M."/>
            <person name="Boedeker C."/>
            <person name="Pinto D."/>
            <person name="Vollmers J."/>
            <person name="Rivas-Marin E."/>
            <person name="Kohn T."/>
            <person name="Peeters S.H."/>
            <person name="Heuer A."/>
            <person name="Rast P."/>
            <person name="Oberbeckmann S."/>
            <person name="Bunk B."/>
            <person name="Jeske O."/>
            <person name="Meyerdierks A."/>
            <person name="Storesund J.E."/>
            <person name="Kallscheuer N."/>
            <person name="Luecker S."/>
            <person name="Lage O.M."/>
            <person name="Pohl T."/>
            <person name="Merkel B.J."/>
            <person name="Hornburger P."/>
            <person name="Mueller R.-W."/>
            <person name="Bruemmer F."/>
            <person name="Labrenz M."/>
            <person name="Spormann A.M."/>
            <person name="Op den Camp H."/>
            <person name="Overmann J."/>
            <person name="Amann R."/>
            <person name="Jetten M.S.M."/>
            <person name="Mascher T."/>
            <person name="Medema M.H."/>
            <person name="Devos D.P."/>
            <person name="Kaster A.-K."/>
            <person name="Ovreas L."/>
            <person name="Rohde M."/>
            <person name="Galperin M.Y."/>
            <person name="Jogler C."/>
        </authorList>
    </citation>
    <scope>NUCLEOTIDE SEQUENCE [LARGE SCALE GENOMIC DNA]</scope>
    <source>
        <strain evidence="3 4">ETA_A1</strain>
    </source>
</reference>
<dbReference type="OrthoDB" id="180075at2"/>
<name>A0A517XMH7_9BACT</name>
<feature type="transmembrane region" description="Helical" evidence="2">
    <location>
        <begin position="333"/>
        <end position="354"/>
    </location>
</feature>
<dbReference type="KEGG" id="uli:ETAA1_06120"/>
<gene>
    <name evidence="3" type="ORF">ETAA1_06120</name>
</gene>
<dbReference type="AlphaFoldDB" id="A0A517XMH7"/>
<dbReference type="RefSeq" id="WP_145234191.1">
    <property type="nucleotide sequence ID" value="NZ_CP036273.1"/>
</dbReference>
<dbReference type="EMBL" id="CP036273">
    <property type="protein sequence ID" value="QDU18719.1"/>
    <property type="molecule type" value="Genomic_DNA"/>
</dbReference>
<evidence type="ECO:0000313" key="3">
    <source>
        <dbReference type="EMBL" id="QDU18719.1"/>
    </source>
</evidence>